<proteinExistence type="predicted"/>
<dbReference type="GO" id="GO:0008270">
    <property type="term" value="F:zinc ion binding"/>
    <property type="evidence" value="ECO:0007669"/>
    <property type="project" value="UniProtKB-KW"/>
</dbReference>
<dbReference type="OrthoDB" id="76157at2759"/>
<evidence type="ECO:0000313" key="7">
    <source>
        <dbReference type="EMBL" id="ETO68812.1"/>
    </source>
</evidence>
<dbReference type="Gene3D" id="1.20.5.4770">
    <property type="match status" value="1"/>
</dbReference>
<dbReference type="GO" id="GO:0003677">
    <property type="term" value="F:DNA binding"/>
    <property type="evidence" value="ECO:0007669"/>
    <property type="project" value="InterPro"/>
</dbReference>
<protein>
    <recommendedName>
        <fullName evidence="6">A20-type domain-containing protein</fullName>
    </recommendedName>
</protein>
<keyword evidence="1" id="KW-0479">Metal-binding</keyword>
<feature type="region of interest" description="Disordered" evidence="4">
    <location>
        <begin position="60"/>
        <end position="82"/>
    </location>
</feature>
<name>A0A080ZQA1_PHYNI</name>
<gene>
    <name evidence="7" type="ORF">F444_14406</name>
</gene>
<evidence type="ECO:0000256" key="1">
    <source>
        <dbReference type="ARBA" id="ARBA00022723"/>
    </source>
</evidence>
<evidence type="ECO:0000256" key="5">
    <source>
        <dbReference type="SAM" id="SignalP"/>
    </source>
</evidence>
<feature type="compositionally biased region" description="Basic and acidic residues" evidence="4">
    <location>
        <begin position="60"/>
        <end position="69"/>
    </location>
</feature>
<organism evidence="7 8">
    <name type="scientific">Phytophthora nicotianae P1976</name>
    <dbReference type="NCBI Taxonomy" id="1317066"/>
    <lineage>
        <taxon>Eukaryota</taxon>
        <taxon>Sar</taxon>
        <taxon>Stramenopiles</taxon>
        <taxon>Oomycota</taxon>
        <taxon>Peronosporomycetes</taxon>
        <taxon>Peronosporales</taxon>
        <taxon>Peronosporaceae</taxon>
        <taxon>Phytophthora</taxon>
    </lineage>
</organism>
<comment type="caution">
    <text evidence="7">The sequence shown here is derived from an EMBL/GenBank/DDBJ whole genome shotgun (WGS) entry which is preliminary data.</text>
</comment>
<dbReference type="Proteomes" id="UP000028582">
    <property type="component" value="Unassembled WGS sequence"/>
</dbReference>
<feature type="chain" id="PRO_5001753294" description="A20-type domain-containing protein" evidence="5">
    <location>
        <begin position="20"/>
        <end position="249"/>
    </location>
</feature>
<evidence type="ECO:0000256" key="3">
    <source>
        <dbReference type="ARBA" id="ARBA00022833"/>
    </source>
</evidence>
<evidence type="ECO:0000313" key="8">
    <source>
        <dbReference type="Proteomes" id="UP000028582"/>
    </source>
</evidence>
<keyword evidence="5" id="KW-0732">Signal</keyword>
<dbReference type="PROSITE" id="PS51036">
    <property type="entry name" value="ZF_A20"/>
    <property type="match status" value="1"/>
</dbReference>
<dbReference type="InterPro" id="IPR002653">
    <property type="entry name" value="Znf_A20"/>
</dbReference>
<feature type="signal peptide" evidence="5">
    <location>
        <begin position="1"/>
        <end position="19"/>
    </location>
</feature>
<evidence type="ECO:0000259" key="6">
    <source>
        <dbReference type="PROSITE" id="PS51036"/>
    </source>
</evidence>
<keyword evidence="2" id="KW-0863">Zinc-finger</keyword>
<dbReference type="AlphaFoldDB" id="A0A080ZQA1"/>
<evidence type="ECO:0000256" key="2">
    <source>
        <dbReference type="ARBA" id="ARBA00022771"/>
    </source>
</evidence>
<evidence type="ECO:0000256" key="4">
    <source>
        <dbReference type="SAM" id="MobiDB-lite"/>
    </source>
</evidence>
<dbReference type="EMBL" id="ANJA01002609">
    <property type="protein sequence ID" value="ETO68812.1"/>
    <property type="molecule type" value="Genomic_DNA"/>
</dbReference>
<reference evidence="7 8" key="1">
    <citation type="submission" date="2013-11" db="EMBL/GenBank/DDBJ databases">
        <title>The Genome Sequence of Phytophthora parasitica P1976.</title>
        <authorList>
            <consortium name="The Broad Institute Genomics Platform"/>
            <person name="Russ C."/>
            <person name="Tyler B."/>
            <person name="Panabieres F."/>
            <person name="Shan W."/>
            <person name="Tripathy S."/>
            <person name="Grunwald N."/>
            <person name="Machado M."/>
            <person name="Johnson C.S."/>
            <person name="Walker B."/>
            <person name="Young S."/>
            <person name="Zeng Q."/>
            <person name="Gargeya S."/>
            <person name="Fitzgerald M."/>
            <person name="Haas B."/>
            <person name="Abouelleil A."/>
            <person name="Allen A.W."/>
            <person name="Alvarado L."/>
            <person name="Arachchi H.M."/>
            <person name="Berlin A.M."/>
            <person name="Chapman S.B."/>
            <person name="Gainer-Dewar J."/>
            <person name="Goldberg J."/>
            <person name="Griggs A."/>
            <person name="Gujja S."/>
            <person name="Hansen M."/>
            <person name="Howarth C."/>
            <person name="Imamovic A."/>
            <person name="Ireland A."/>
            <person name="Larimer J."/>
            <person name="McCowan C."/>
            <person name="Murphy C."/>
            <person name="Pearson M."/>
            <person name="Poon T.W."/>
            <person name="Priest M."/>
            <person name="Roberts A."/>
            <person name="Saif S."/>
            <person name="Shea T."/>
            <person name="Sisk P."/>
            <person name="Sykes S."/>
            <person name="Wortman J."/>
            <person name="Nusbaum C."/>
            <person name="Birren B."/>
        </authorList>
    </citation>
    <scope>NUCLEOTIDE SEQUENCE [LARGE SCALE GENOMIC DNA]</scope>
    <source>
        <strain evidence="7 8">P1976</strain>
    </source>
</reference>
<keyword evidence="3" id="KW-0862">Zinc</keyword>
<feature type="region of interest" description="Disordered" evidence="4">
    <location>
        <begin position="222"/>
        <end position="249"/>
    </location>
</feature>
<sequence length="249" mass="28545">MVAVLVCITFIIMSVLVKALCRAGCGDLGDPELDYLCVDCHGDQIERRQQEEFNKYMAKEAHTTSHVEEDTPISPRKHRGPRPVDHAKALDDFLHQHREQNSNAAAGELTFLKREIAVRETAKKQLRKYMVETDEEQQVDPKEWTRYELGPPNRVPTHEVEEAVELAAQLKLYCRWRKRVVQKRIEARRHELEAERLALKKHKKKGIHVGLLSLRTLRGSTKTAVAHASPEQAKQDPATTNKRRPILSA</sequence>
<accession>A0A080ZQA1</accession>
<feature type="domain" description="A20-type" evidence="6">
    <location>
        <begin position="15"/>
        <end position="49"/>
    </location>
</feature>